<dbReference type="EMBL" id="SPUK01000001">
    <property type="protein sequence ID" value="TQW00564.1"/>
    <property type="molecule type" value="Genomic_DNA"/>
</dbReference>
<sequence length="254" mass="28330">MVILESRDEFGTHVRQHQHEERQDLDSPRSSRSQHQNRYCTMNFPPQRSRSFLAHSSAAASDPILSAGLGPSMSAEDPRISDSVSRRFIVSSQAMHDPDRLGSRCKSEIDKRCATAWNGHRKRPAWHGAEAQAWRDLPFYGPQPAYTNKEQAGTASSSEADPFSSRIIFTSIRHRDDYKACEAAQANGTSSEESYAESAASYTRLFLANKGPCQPRIGFEVAAVYHLAERGVSRRLALSSLDAEKCLQIWMAVV</sequence>
<proteinExistence type="predicted"/>
<feature type="compositionally biased region" description="Basic and acidic residues" evidence="1">
    <location>
        <begin position="1"/>
        <end position="29"/>
    </location>
</feature>
<comment type="caution">
    <text evidence="2">The sequence shown here is derived from an EMBL/GenBank/DDBJ whole genome shotgun (WGS) entry which is preliminary data.</text>
</comment>
<evidence type="ECO:0000313" key="2">
    <source>
        <dbReference type="EMBL" id="TQW00564.1"/>
    </source>
</evidence>
<dbReference type="AlphaFoldDB" id="A0A545VFQ3"/>
<gene>
    <name evidence="2" type="ORF">IF1G_00495</name>
</gene>
<dbReference type="Proteomes" id="UP000315783">
    <property type="component" value="Unassembled WGS sequence"/>
</dbReference>
<organism evidence="2 3">
    <name type="scientific">Cordyceps javanica</name>
    <dbReference type="NCBI Taxonomy" id="43265"/>
    <lineage>
        <taxon>Eukaryota</taxon>
        <taxon>Fungi</taxon>
        <taxon>Dikarya</taxon>
        <taxon>Ascomycota</taxon>
        <taxon>Pezizomycotina</taxon>
        <taxon>Sordariomycetes</taxon>
        <taxon>Hypocreomycetidae</taxon>
        <taxon>Hypocreales</taxon>
        <taxon>Cordycipitaceae</taxon>
        <taxon>Cordyceps</taxon>
    </lineage>
</organism>
<accession>A0A545VFQ3</accession>
<feature type="region of interest" description="Disordered" evidence="1">
    <location>
        <begin position="1"/>
        <end position="38"/>
    </location>
</feature>
<name>A0A545VFQ3_9HYPO</name>
<evidence type="ECO:0000256" key="1">
    <source>
        <dbReference type="SAM" id="MobiDB-lite"/>
    </source>
</evidence>
<reference evidence="2 3" key="1">
    <citation type="journal article" date="2019" name="Appl. Microbiol. Biotechnol.">
        <title>Genome sequence of Isaria javanica and comparative genome analysis insights into family S53 peptidase evolution in fungal entomopathogens.</title>
        <authorList>
            <person name="Lin R."/>
            <person name="Zhang X."/>
            <person name="Xin B."/>
            <person name="Zou M."/>
            <person name="Gao Y."/>
            <person name="Qin F."/>
            <person name="Hu Q."/>
            <person name="Xie B."/>
            <person name="Cheng X."/>
        </authorList>
    </citation>
    <scope>NUCLEOTIDE SEQUENCE [LARGE SCALE GENOMIC DNA]</scope>
    <source>
        <strain evidence="2 3">IJ1G</strain>
    </source>
</reference>
<evidence type="ECO:0000313" key="3">
    <source>
        <dbReference type="Proteomes" id="UP000315783"/>
    </source>
</evidence>
<protein>
    <submittedName>
        <fullName evidence="2">Uncharacterized protein</fullName>
    </submittedName>
</protein>
<keyword evidence="3" id="KW-1185">Reference proteome</keyword>